<keyword evidence="1" id="KW-0720">Serine protease</keyword>
<dbReference type="InterPro" id="IPR001940">
    <property type="entry name" value="Peptidase_S1C"/>
</dbReference>
<dbReference type="AlphaFoldDB" id="A0A556PNM2"/>
<proteinExistence type="predicted"/>
<comment type="caution">
    <text evidence="4">The sequence shown here is derived from an EMBL/GenBank/DDBJ whole genome shotgun (WGS) entry which is preliminary data.</text>
</comment>
<protein>
    <submittedName>
        <fullName evidence="4">Trypsin-like peptidase domain-containing protein</fullName>
    </submittedName>
</protein>
<keyword evidence="3" id="KW-1133">Transmembrane helix</keyword>
<keyword evidence="1" id="KW-0378">Hydrolase</keyword>
<dbReference type="Pfam" id="PF13365">
    <property type="entry name" value="Trypsin_2"/>
    <property type="match status" value="1"/>
</dbReference>
<dbReference type="Proteomes" id="UP000316425">
    <property type="component" value="Unassembled WGS sequence"/>
</dbReference>
<feature type="compositionally biased region" description="Basic and acidic residues" evidence="2">
    <location>
        <begin position="1"/>
        <end position="12"/>
    </location>
</feature>
<dbReference type="PANTHER" id="PTHR43019:SF23">
    <property type="entry name" value="PROTEASE DO-LIKE 5, CHLOROPLASTIC"/>
    <property type="match status" value="1"/>
</dbReference>
<name>A0A556PNM2_9BACI</name>
<feature type="transmembrane region" description="Helical" evidence="3">
    <location>
        <begin position="77"/>
        <end position="98"/>
    </location>
</feature>
<evidence type="ECO:0000313" key="4">
    <source>
        <dbReference type="EMBL" id="TSJ65996.1"/>
    </source>
</evidence>
<accession>A0A556PNM2</accession>
<organism evidence="4 5">
    <name type="scientific">Allobacillus salarius</name>
    <dbReference type="NCBI Taxonomy" id="1955272"/>
    <lineage>
        <taxon>Bacteria</taxon>
        <taxon>Bacillati</taxon>
        <taxon>Bacillota</taxon>
        <taxon>Bacilli</taxon>
        <taxon>Bacillales</taxon>
        <taxon>Bacillaceae</taxon>
        <taxon>Allobacillus</taxon>
    </lineage>
</organism>
<dbReference type="RefSeq" id="WP_144088298.1">
    <property type="nucleotide sequence ID" value="NZ_VMHE01000006.1"/>
</dbReference>
<evidence type="ECO:0000256" key="3">
    <source>
        <dbReference type="SAM" id="Phobius"/>
    </source>
</evidence>
<evidence type="ECO:0000313" key="5">
    <source>
        <dbReference type="Proteomes" id="UP000316425"/>
    </source>
</evidence>
<keyword evidence="3" id="KW-0812">Transmembrane</keyword>
<keyword evidence="5" id="KW-1185">Reference proteome</keyword>
<dbReference type="GO" id="GO:0004252">
    <property type="term" value="F:serine-type endopeptidase activity"/>
    <property type="evidence" value="ECO:0007669"/>
    <property type="project" value="InterPro"/>
</dbReference>
<feature type="region of interest" description="Disordered" evidence="2">
    <location>
        <begin position="1"/>
        <end position="48"/>
    </location>
</feature>
<evidence type="ECO:0000256" key="1">
    <source>
        <dbReference type="ARBA" id="ARBA00022825"/>
    </source>
</evidence>
<dbReference type="PRINTS" id="PR00834">
    <property type="entry name" value="PROTEASES2C"/>
</dbReference>
<keyword evidence="1" id="KW-0645">Protease</keyword>
<dbReference type="EMBL" id="VMHE01000006">
    <property type="protein sequence ID" value="TSJ65996.1"/>
    <property type="molecule type" value="Genomic_DNA"/>
</dbReference>
<dbReference type="PANTHER" id="PTHR43019">
    <property type="entry name" value="SERINE ENDOPROTEASE DEGS"/>
    <property type="match status" value="1"/>
</dbReference>
<dbReference type="InterPro" id="IPR043504">
    <property type="entry name" value="Peptidase_S1_PA_chymotrypsin"/>
</dbReference>
<sequence>MSDRDQNEHGPTNEDVNLNSQADHSLNEQSPPETADERDLYENLTEEEIREIIQEQRGKHKQTANDSKPKGPPFPKWVFWLIAVFMVINLAAALPRIFSIPAIDFLQTSVTLFMDEEMQTHKKSIALVDTGTSKGTGFSIHPEGYVITNHHVIENREQLWVYMNEKGPYAAEVIHTYEEIDLAVLDLEGNEFPYLDVNQEPGDLTGQSIYFIGNPLRFSGIANEGKIIGKTDAISIEENAYMLDAPVYKGNSGSPVMTEDGQVIGVIYATKEDSEHGRIGLAIPIEALLEQTGDSILPKSNDKSSNEQS</sequence>
<dbReference type="GO" id="GO:0006508">
    <property type="term" value="P:proteolysis"/>
    <property type="evidence" value="ECO:0007669"/>
    <property type="project" value="InterPro"/>
</dbReference>
<dbReference type="Gene3D" id="2.40.10.10">
    <property type="entry name" value="Trypsin-like serine proteases"/>
    <property type="match status" value="2"/>
</dbReference>
<reference evidence="4 5" key="1">
    <citation type="submission" date="2019-07" db="EMBL/GenBank/DDBJ databases">
        <title>Allobacillus sp. nov. SKP isolated from shrimp paste of Euphausiacea.</title>
        <authorList>
            <person name="Kanchanasin P."/>
            <person name="Tanasupawat S."/>
            <person name="Shi W."/>
            <person name="Wu L."/>
            <person name="Ma J."/>
        </authorList>
    </citation>
    <scope>NUCLEOTIDE SEQUENCE [LARGE SCALE GENOMIC DNA]</scope>
    <source>
        <strain evidence="4 5">SKP4-8</strain>
    </source>
</reference>
<dbReference type="SUPFAM" id="SSF50494">
    <property type="entry name" value="Trypsin-like serine proteases"/>
    <property type="match status" value="1"/>
</dbReference>
<feature type="compositionally biased region" description="Polar residues" evidence="2">
    <location>
        <begin position="14"/>
        <end position="32"/>
    </location>
</feature>
<dbReference type="InterPro" id="IPR009003">
    <property type="entry name" value="Peptidase_S1_PA"/>
</dbReference>
<keyword evidence="3" id="KW-0472">Membrane</keyword>
<dbReference type="OrthoDB" id="9766361at2"/>
<gene>
    <name evidence="4" type="ORF">FPQ13_05360</name>
</gene>
<evidence type="ECO:0000256" key="2">
    <source>
        <dbReference type="SAM" id="MobiDB-lite"/>
    </source>
</evidence>